<feature type="non-terminal residue" evidence="1">
    <location>
        <position position="54"/>
    </location>
</feature>
<gene>
    <name evidence="1" type="ORF">OKA104_LOCUS34463</name>
</gene>
<name>A0A819SYL5_9BILA</name>
<proteinExistence type="predicted"/>
<dbReference type="AlphaFoldDB" id="A0A819SYL5"/>
<sequence length="54" mass="5911">MNDRLPSFKLATLYGEKPYADGDRAQATVVQSLQLVNKCKQDPSLIVVDVGGFL</sequence>
<comment type="caution">
    <text evidence="1">The sequence shown here is derived from an EMBL/GenBank/DDBJ whole genome shotgun (WGS) entry which is preliminary data.</text>
</comment>
<reference evidence="1" key="1">
    <citation type="submission" date="2021-02" db="EMBL/GenBank/DDBJ databases">
        <authorList>
            <person name="Nowell W R."/>
        </authorList>
    </citation>
    <scope>NUCLEOTIDE SEQUENCE</scope>
</reference>
<organism evidence="1 2">
    <name type="scientific">Adineta steineri</name>
    <dbReference type="NCBI Taxonomy" id="433720"/>
    <lineage>
        <taxon>Eukaryota</taxon>
        <taxon>Metazoa</taxon>
        <taxon>Spiralia</taxon>
        <taxon>Gnathifera</taxon>
        <taxon>Rotifera</taxon>
        <taxon>Eurotatoria</taxon>
        <taxon>Bdelloidea</taxon>
        <taxon>Adinetida</taxon>
        <taxon>Adinetidae</taxon>
        <taxon>Adineta</taxon>
    </lineage>
</organism>
<evidence type="ECO:0000313" key="1">
    <source>
        <dbReference type="EMBL" id="CAF4079314.1"/>
    </source>
</evidence>
<feature type="non-terminal residue" evidence="1">
    <location>
        <position position="1"/>
    </location>
</feature>
<accession>A0A819SYL5</accession>
<dbReference type="Proteomes" id="UP000663881">
    <property type="component" value="Unassembled WGS sequence"/>
</dbReference>
<evidence type="ECO:0000313" key="2">
    <source>
        <dbReference type="Proteomes" id="UP000663881"/>
    </source>
</evidence>
<protein>
    <submittedName>
        <fullName evidence="1">Uncharacterized protein</fullName>
    </submittedName>
</protein>
<dbReference type="EMBL" id="CAJOAY010004679">
    <property type="protein sequence ID" value="CAF4079314.1"/>
    <property type="molecule type" value="Genomic_DNA"/>
</dbReference>